<dbReference type="GO" id="GO:0046872">
    <property type="term" value="F:metal ion binding"/>
    <property type="evidence" value="ECO:0007669"/>
    <property type="project" value="UniProtKB-KW"/>
</dbReference>
<dbReference type="InterPro" id="IPR011057">
    <property type="entry name" value="Mss4-like_sf"/>
</dbReference>
<dbReference type="PANTHER" id="PTHR33337">
    <property type="entry name" value="GFA DOMAIN-CONTAINING PROTEIN"/>
    <property type="match status" value="1"/>
</dbReference>
<protein>
    <submittedName>
        <fullName evidence="6">GFA family protein</fullName>
    </submittedName>
</protein>
<feature type="domain" description="CENP-V/GFA" evidence="5">
    <location>
        <begin position="1"/>
        <end position="112"/>
    </location>
</feature>
<evidence type="ECO:0000313" key="6">
    <source>
        <dbReference type="EMBL" id="AMG39827.1"/>
    </source>
</evidence>
<evidence type="ECO:0000256" key="4">
    <source>
        <dbReference type="ARBA" id="ARBA00023239"/>
    </source>
</evidence>
<dbReference type="PANTHER" id="PTHR33337:SF40">
    <property type="entry name" value="CENP-V_GFA DOMAIN-CONTAINING PROTEIN-RELATED"/>
    <property type="match status" value="1"/>
</dbReference>
<gene>
    <name evidence="6" type="ORF">AL504_29815</name>
</gene>
<proteinExistence type="inferred from homology"/>
<name>A0A0X8P4Q2_ALCXX</name>
<organism evidence="6 7">
    <name type="scientific">Alcaligenes xylosoxydans xylosoxydans</name>
    <name type="common">Achromobacter xylosoxidans</name>
    <dbReference type="NCBI Taxonomy" id="85698"/>
    <lineage>
        <taxon>Bacteria</taxon>
        <taxon>Pseudomonadati</taxon>
        <taxon>Pseudomonadota</taxon>
        <taxon>Betaproteobacteria</taxon>
        <taxon>Burkholderiales</taxon>
        <taxon>Alcaligenaceae</taxon>
        <taxon>Achromobacter</taxon>
    </lineage>
</organism>
<sequence>MKGSCLCGAVAYEADRLAGPIVHCHCTTCRKAHAAAFASTARVAREDFRWTRGAAALGAYESSPGKIRHFCTACGAHLMAHWVAQPQVILRVATLDDDPGARPVAHIHTAYDVPWLDHGPHVAAYPDTVPP</sequence>
<reference evidence="7" key="1">
    <citation type="submission" date="2015-12" db="EMBL/GenBank/DDBJ databases">
        <title>FDA dAtabase for Regulatory Grade micrObial Sequences (FDA-ARGOS): Supporting development and validation of Infectious Disease Dx tests.</title>
        <authorList>
            <person name="Case J."/>
            <person name="Tallon L."/>
            <person name="Sadzewicz L."/>
            <person name="Sengamalay N."/>
            <person name="Ott S."/>
            <person name="Godinez A."/>
            <person name="Nagaraj S."/>
            <person name="Nadendla S."/>
            <person name="Sichtig H."/>
        </authorList>
    </citation>
    <scope>NUCLEOTIDE SEQUENCE [LARGE SCALE GENOMIC DNA]</scope>
    <source>
        <strain evidence="7">FDAARGOS_147</strain>
    </source>
</reference>
<dbReference type="EMBL" id="CP014060">
    <property type="protein sequence ID" value="AMG39827.1"/>
    <property type="molecule type" value="Genomic_DNA"/>
</dbReference>
<accession>A0A0X8P4Q2</accession>
<dbReference type="AlphaFoldDB" id="A0A0X8P4Q2"/>
<dbReference type="PROSITE" id="PS51891">
    <property type="entry name" value="CENP_V_GFA"/>
    <property type="match status" value="1"/>
</dbReference>
<keyword evidence="4" id="KW-0456">Lyase</keyword>
<dbReference type="SUPFAM" id="SSF51316">
    <property type="entry name" value="Mss4-like"/>
    <property type="match status" value="1"/>
</dbReference>
<evidence type="ECO:0000313" key="7">
    <source>
        <dbReference type="Proteomes" id="UP000060602"/>
    </source>
</evidence>
<dbReference type="Gene3D" id="3.90.1590.10">
    <property type="entry name" value="glutathione-dependent formaldehyde- activating enzyme (gfa)"/>
    <property type="match status" value="1"/>
</dbReference>
<evidence type="ECO:0000259" key="5">
    <source>
        <dbReference type="PROSITE" id="PS51891"/>
    </source>
</evidence>
<evidence type="ECO:0000256" key="3">
    <source>
        <dbReference type="ARBA" id="ARBA00022833"/>
    </source>
</evidence>
<dbReference type="Pfam" id="PF04828">
    <property type="entry name" value="GFA"/>
    <property type="match status" value="1"/>
</dbReference>
<keyword evidence="2" id="KW-0479">Metal-binding</keyword>
<comment type="similarity">
    <text evidence="1">Belongs to the Gfa family.</text>
</comment>
<evidence type="ECO:0000256" key="1">
    <source>
        <dbReference type="ARBA" id="ARBA00005495"/>
    </source>
</evidence>
<dbReference type="RefSeq" id="WP_061074105.1">
    <property type="nucleotide sequence ID" value="NZ_CP014060.2"/>
</dbReference>
<dbReference type="InterPro" id="IPR006913">
    <property type="entry name" value="CENP-V/GFA"/>
</dbReference>
<dbReference type="Proteomes" id="UP000060602">
    <property type="component" value="Chromosome"/>
</dbReference>
<dbReference type="GO" id="GO:0016846">
    <property type="term" value="F:carbon-sulfur lyase activity"/>
    <property type="evidence" value="ECO:0007669"/>
    <property type="project" value="InterPro"/>
</dbReference>
<keyword evidence="3" id="KW-0862">Zinc</keyword>
<evidence type="ECO:0000256" key="2">
    <source>
        <dbReference type="ARBA" id="ARBA00022723"/>
    </source>
</evidence>